<dbReference type="KEGG" id="pdh:B9T62_25330"/>
<evidence type="ECO:0000313" key="3">
    <source>
        <dbReference type="EMBL" id="ASA23812.1"/>
    </source>
</evidence>
<reference evidence="3 4" key="1">
    <citation type="submission" date="2017-06" db="EMBL/GenBank/DDBJ databases">
        <title>Complete genome sequence of Paenibacillus donghaensis KCTC 13049T isolated from East Sea sediment, South Korea.</title>
        <authorList>
            <person name="Jung B.K."/>
            <person name="Hong S.-J."/>
            <person name="Shin J.-H."/>
        </authorList>
    </citation>
    <scope>NUCLEOTIDE SEQUENCE [LARGE SCALE GENOMIC DNA]</scope>
    <source>
        <strain evidence="3 4">KCTC 13049</strain>
    </source>
</reference>
<evidence type="ECO:0000256" key="1">
    <source>
        <dbReference type="ARBA" id="ARBA00006739"/>
    </source>
</evidence>
<name>A0A2Z2KQZ5_9BACL</name>
<comment type="similarity">
    <text evidence="1">Belongs to the glycosyltransferase 2 family.</text>
</comment>
<sequence length="254" mass="29602">MNRIVDNNLVSIITPAYNCEKYIEECIESVRKQTYENWELIIINDKSTDLTEKKIIEYCKTDSKIKLLNLETNMGAAAARNYGIKNSSGRFIAFLDSDDAWKSEKLEKQINFMLINNYSFTFTAYEIISEKKSDKVKIFHVPEKIGYREYLGNTIIGCLTVIMDKEILGEIEFETGYLEDVLTWMKYLKQGHFAYGLDINLAEYRVVENSVSSNKLQNATRYYNCLRKRQGLSVMKSVYFQSGYMFNALKKRIL</sequence>
<gene>
    <name evidence="3" type="ORF">B9T62_25330</name>
</gene>
<dbReference type="RefSeq" id="WP_087917798.1">
    <property type="nucleotide sequence ID" value="NZ_CP021780.1"/>
</dbReference>
<keyword evidence="4" id="KW-1185">Reference proteome</keyword>
<dbReference type="CDD" id="cd00761">
    <property type="entry name" value="Glyco_tranf_GTA_type"/>
    <property type="match status" value="1"/>
</dbReference>
<dbReference type="Proteomes" id="UP000249890">
    <property type="component" value="Chromosome"/>
</dbReference>
<evidence type="ECO:0000313" key="4">
    <source>
        <dbReference type="Proteomes" id="UP000249890"/>
    </source>
</evidence>
<dbReference type="PANTHER" id="PTHR22916">
    <property type="entry name" value="GLYCOSYLTRANSFERASE"/>
    <property type="match status" value="1"/>
</dbReference>
<dbReference type="EMBL" id="CP021780">
    <property type="protein sequence ID" value="ASA23812.1"/>
    <property type="molecule type" value="Genomic_DNA"/>
</dbReference>
<dbReference type="PANTHER" id="PTHR22916:SF3">
    <property type="entry name" value="UDP-GLCNAC:BETAGAL BETA-1,3-N-ACETYLGLUCOSAMINYLTRANSFERASE-LIKE PROTEIN 1"/>
    <property type="match status" value="1"/>
</dbReference>
<dbReference type="GO" id="GO:0016758">
    <property type="term" value="F:hexosyltransferase activity"/>
    <property type="evidence" value="ECO:0007669"/>
    <property type="project" value="UniProtKB-ARBA"/>
</dbReference>
<organism evidence="3 4">
    <name type="scientific">Paenibacillus donghaensis</name>
    <dbReference type="NCBI Taxonomy" id="414771"/>
    <lineage>
        <taxon>Bacteria</taxon>
        <taxon>Bacillati</taxon>
        <taxon>Bacillota</taxon>
        <taxon>Bacilli</taxon>
        <taxon>Bacillales</taxon>
        <taxon>Paenibacillaceae</taxon>
        <taxon>Paenibacillus</taxon>
    </lineage>
</organism>
<dbReference type="SUPFAM" id="SSF53448">
    <property type="entry name" value="Nucleotide-diphospho-sugar transferases"/>
    <property type="match status" value="1"/>
</dbReference>
<feature type="domain" description="Glycosyltransferase 2-like" evidence="2">
    <location>
        <begin position="11"/>
        <end position="158"/>
    </location>
</feature>
<dbReference type="InterPro" id="IPR001173">
    <property type="entry name" value="Glyco_trans_2-like"/>
</dbReference>
<accession>A0A2Z2KQZ5</accession>
<dbReference type="InterPro" id="IPR029044">
    <property type="entry name" value="Nucleotide-diphossugar_trans"/>
</dbReference>
<dbReference type="OrthoDB" id="9785185at2"/>
<protein>
    <recommendedName>
        <fullName evidence="2">Glycosyltransferase 2-like domain-containing protein</fullName>
    </recommendedName>
</protein>
<dbReference type="Pfam" id="PF00535">
    <property type="entry name" value="Glycos_transf_2"/>
    <property type="match status" value="1"/>
</dbReference>
<evidence type="ECO:0000259" key="2">
    <source>
        <dbReference type="Pfam" id="PF00535"/>
    </source>
</evidence>
<proteinExistence type="inferred from homology"/>
<dbReference type="Gene3D" id="3.90.550.10">
    <property type="entry name" value="Spore Coat Polysaccharide Biosynthesis Protein SpsA, Chain A"/>
    <property type="match status" value="1"/>
</dbReference>
<dbReference type="AlphaFoldDB" id="A0A2Z2KQZ5"/>